<name>A0A9N9K8Y3_9GLOM</name>
<dbReference type="AlphaFoldDB" id="A0A9N9K8Y3"/>
<organism evidence="1 2">
    <name type="scientific">Racocetra fulgida</name>
    <dbReference type="NCBI Taxonomy" id="60492"/>
    <lineage>
        <taxon>Eukaryota</taxon>
        <taxon>Fungi</taxon>
        <taxon>Fungi incertae sedis</taxon>
        <taxon>Mucoromycota</taxon>
        <taxon>Glomeromycotina</taxon>
        <taxon>Glomeromycetes</taxon>
        <taxon>Diversisporales</taxon>
        <taxon>Gigasporaceae</taxon>
        <taxon>Racocetra</taxon>
    </lineage>
</organism>
<dbReference type="EMBL" id="CAJVPZ010094924">
    <property type="protein sequence ID" value="CAG8817835.1"/>
    <property type="molecule type" value="Genomic_DNA"/>
</dbReference>
<feature type="non-terminal residue" evidence="1">
    <location>
        <position position="161"/>
    </location>
</feature>
<protein>
    <submittedName>
        <fullName evidence="1">7468_t:CDS:1</fullName>
    </submittedName>
</protein>
<proteinExistence type="predicted"/>
<evidence type="ECO:0000313" key="1">
    <source>
        <dbReference type="EMBL" id="CAG8817835.1"/>
    </source>
</evidence>
<sequence>NENLKIKSQLDSIRLWTNSYPLELDLWYKTDGYDLEEKTSNYLNKRGDEINLSHRIFRKSLSSHELESLNECVISMIFKSTRPIRIFGMNRQFMYVCDKEDASTKRKIITAIHPLAQQAIIDSHPNNPLNELRDIVSAIFNNEEYSNDTKGRFAELYIKMR</sequence>
<keyword evidence="2" id="KW-1185">Reference proteome</keyword>
<feature type="non-terminal residue" evidence="1">
    <location>
        <position position="1"/>
    </location>
</feature>
<gene>
    <name evidence="1" type="ORF">RFULGI_LOCUS19376</name>
</gene>
<evidence type="ECO:0000313" key="2">
    <source>
        <dbReference type="Proteomes" id="UP000789396"/>
    </source>
</evidence>
<accession>A0A9N9K8Y3</accession>
<comment type="caution">
    <text evidence="1">The sequence shown here is derived from an EMBL/GenBank/DDBJ whole genome shotgun (WGS) entry which is preliminary data.</text>
</comment>
<reference evidence="1" key="1">
    <citation type="submission" date="2021-06" db="EMBL/GenBank/DDBJ databases">
        <authorList>
            <person name="Kallberg Y."/>
            <person name="Tangrot J."/>
            <person name="Rosling A."/>
        </authorList>
    </citation>
    <scope>NUCLEOTIDE SEQUENCE</scope>
    <source>
        <strain evidence="1">IN212</strain>
    </source>
</reference>
<dbReference type="Proteomes" id="UP000789396">
    <property type="component" value="Unassembled WGS sequence"/>
</dbReference>
<dbReference type="OrthoDB" id="2303713at2759"/>